<name>A0A0F9QDT5_9ZZZZ</name>
<accession>A0A0F9QDT5</accession>
<reference evidence="1" key="1">
    <citation type="journal article" date="2015" name="Nature">
        <title>Complex archaea that bridge the gap between prokaryotes and eukaryotes.</title>
        <authorList>
            <person name="Spang A."/>
            <person name="Saw J.H."/>
            <person name="Jorgensen S.L."/>
            <person name="Zaremba-Niedzwiedzka K."/>
            <person name="Martijn J."/>
            <person name="Lind A.E."/>
            <person name="van Eijk R."/>
            <person name="Schleper C."/>
            <person name="Guy L."/>
            <person name="Ettema T.J."/>
        </authorList>
    </citation>
    <scope>NUCLEOTIDE SEQUENCE</scope>
</reference>
<dbReference type="AlphaFoldDB" id="A0A0F9QDT5"/>
<comment type="caution">
    <text evidence="1">The sequence shown here is derived from an EMBL/GenBank/DDBJ whole genome shotgun (WGS) entry which is preliminary data.</text>
</comment>
<evidence type="ECO:0000313" key="1">
    <source>
        <dbReference type="EMBL" id="KKN11366.1"/>
    </source>
</evidence>
<dbReference type="EMBL" id="LAZR01004142">
    <property type="protein sequence ID" value="KKN11366.1"/>
    <property type="molecule type" value="Genomic_DNA"/>
</dbReference>
<protein>
    <submittedName>
        <fullName evidence="1">Uncharacterized protein</fullName>
    </submittedName>
</protein>
<proteinExistence type="predicted"/>
<sequence length="56" mass="6972">MKFKDINTGQIIDWNLKQVLEEINRDRSEEWTDYDKTDWLEGWEVWCEGDCYNLIW</sequence>
<gene>
    <name evidence="1" type="ORF">LCGC14_1027060</name>
</gene>
<organism evidence="1">
    <name type="scientific">marine sediment metagenome</name>
    <dbReference type="NCBI Taxonomy" id="412755"/>
    <lineage>
        <taxon>unclassified sequences</taxon>
        <taxon>metagenomes</taxon>
        <taxon>ecological metagenomes</taxon>
    </lineage>
</organism>